<keyword evidence="3" id="KW-1185">Reference proteome</keyword>
<proteinExistence type="predicted"/>
<dbReference type="VEuPathDB" id="PiroplasmaDB:BBBOND_0107420"/>
<organism evidence="2 3">
    <name type="scientific">Babesia bigemina</name>
    <dbReference type="NCBI Taxonomy" id="5866"/>
    <lineage>
        <taxon>Eukaryota</taxon>
        <taxon>Sar</taxon>
        <taxon>Alveolata</taxon>
        <taxon>Apicomplexa</taxon>
        <taxon>Aconoidasida</taxon>
        <taxon>Piroplasmida</taxon>
        <taxon>Babesiidae</taxon>
        <taxon>Babesia</taxon>
    </lineage>
</organism>
<gene>
    <name evidence="2" type="ORF">BBBOND_0107420</name>
</gene>
<evidence type="ECO:0000256" key="1">
    <source>
        <dbReference type="SAM" id="MobiDB-lite"/>
    </source>
</evidence>
<protein>
    <submittedName>
        <fullName evidence="2">Uncharacterized protein</fullName>
    </submittedName>
</protein>
<dbReference type="AlphaFoldDB" id="A0A061D691"/>
<evidence type="ECO:0000313" key="3">
    <source>
        <dbReference type="Proteomes" id="UP000033188"/>
    </source>
</evidence>
<reference evidence="3" key="1">
    <citation type="journal article" date="2014" name="Nucleic Acids Res.">
        <title>The evolutionary dynamics of variant antigen genes in Babesia reveal a history of genomic innovation underlying host-parasite interaction.</title>
        <authorList>
            <person name="Jackson A.P."/>
            <person name="Otto T.D."/>
            <person name="Darby A."/>
            <person name="Ramaprasad A."/>
            <person name="Xia D."/>
            <person name="Echaide I.E."/>
            <person name="Farber M."/>
            <person name="Gahlot S."/>
            <person name="Gamble J."/>
            <person name="Gupta D."/>
            <person name="Gupta Y."/>
            <person name="Jackson L."/>
            <person name="Malandrin L."/>
            <person name="Malas T.B."/>
            <person name="Moussa E."/>
            <person name="Nair M."/>
            <person name="Reid A.J."/>
            <person name="Sanders M."/>
            <person name="Sharma J."/>
            <person name="Tracey A."/>
            <person name="Quail M.A."/>
            <person name="Weir W."/>
            <person name="Wastling J.M."/>
            <person name="Hall N."/>
            <person name="Willadsen P."/>
            <person name="Lingelbach K."/>
            <person name="Shiels B."/>
            <person name="Tait A."/>
            <person name="Berriman M."/>
            <person name="Allred D.R."/>
            <person name="Pain A."/>
        </authorList>
    </citation>
    <scope>NUCLEOTIDE SEQUENCE [LARGE SCALE GENOMIC DNA]</scope>
    <source>
        <strain evidence="3">Bond</strain>
    </source>
</reference>
<dbReference type="Proteomes" id="UP000033188">
    <property type="component" value="Chromosome 1"/>
</dbReference>
<dbReference type="GeneID" id="24562985"/>
<feature type="region of interest" description="Disordered" evidence="1">
    <location>
        <begin position="37"/>
        <end position="56"/>
    </location>
</feature>
<accession>A0A061D691</accession>
<dbReference type="OrthoDB" id="364970at2759"/>
<evidence type="ECO:0000313" key="2">
    <source>
        <dbReference type="EMBL" id="CDR94444.1"/>
    </source>
</evidence>
<name>A0A061D691_BABBI</name>
<dbReference type="RefSeq" id="XP_012766630.1">
    <property type="nucleotide sequence ID" value="XM_012911176.1"/>
</dbReference>
<dbReference type="OMA" id="IMDKYYI"/>
<dbReference type="EMBL" id="LK391707">
    <property type="protein sequence ID" value="CDR94444.1"/>
    <property type="molecule type" value="Genomic_DNA"/>
</dbReference>
<dbReference type="KEGG" id="bbig:BBBOND_0107420"/>
<sequence length="813" mass="88277">MLDEHDLELLCSGDQSLNWLLNRHCLYASSPDGVTADTVTGVHSPKTGEPHAPSSDIDAMGLGSPSSAYVDVYGSQTALPVHTRHDAGSPADGARRDAAPSLEDLLQRLDSLNTALWRQADTLQREANGKLEKLTAVVRSSSSAGAPLDVTELASSLHQCEEVVDSISHKHMKLRDLHTLDYLHRVLTLNMSAVSLIHNWDDTLRAIQGSLQSFERFREKGGLLTGMLLSDDAAAGFTYANATALRDIFMRLHSTVERCFLNDPNFGHMSGTLESLRLKYSELVSDICYDVCTFFFSPFETSDVPSPELSAEAFRRLVELAAGVFRPSYTETLLAQCFRRVLDGLLNSQFFGIWEEHASNLPGGSDLALLPDDVGVIVSSCAATMNAFYDLLVRLVTEHMALFKGFFAAMGARNVCANPDAALNSCLRDVVHNALLYFEVFDETLARLPRAVFLTVATEVMTSAQPAADKLVEAFSALPFHAEICQMPVLPKGMLVRYLNALDELSAENCWRSAPAASSASLDDHIARLDQLVSYASGLKCASNGILSHGDDVAIYPPLAWIYNRLLLWRLRECYRAVMSGCSDSLSSYFTALGQREVGRDMDTETESDCRRVLLALAGGSGSMADVMDKSLAAAATPGQQQSVLPTAITQWCVAGGRMTSLDGVNASVRQCFGESFCADGRSFFHDESGAVSAAVTSIVRFIARKASGIMRNYANAAAEQESDTDVSSSVLLLSGYFTALLPVFADDDTLPSRILGQAFTVFVDEELEKLAGARPSEPARLQRYRADISQLLVICNYCGSDVGESLEMLLSA</sequence>